<dbReference type="InterPro" id="IPR011989">
    <property type="entry name" value="ARM-like"/>
</dbReference>
<feature type="coiled-coil region" evidence="15">
    <location>
        <begin position="437"/>
        <end position="475"/>
    </location>
</feature>
<dbReference type="OrthoDB" id="3176171at2759"/>
<feature type="compositionally biased region" description="Low complexity" evidence="16">
    <location>
        <begin position="23"/>
        <end position="42"/>
    </location>
</feature>
<feature type="domain" description="Kinesin motor" evidence="17">
    <location>
        <begin position="68"/>
        <end position="410"/>
    </location>
</feature>
<gene>
    <name evidence="18" type="ORF">CJ030_MR4G021201</name>
</gene>
<dbReference type="AlphaFoldDB" id="A0A6A1W2T7"/>
<keyword evidence="5" id="KW-0677">Repeat</keyword>
<dbReference type="GO" id="GO:0051231">
    <property type="term" value="P:spindle elongation"/>
    <property type="evidence" value="ECO:0007669"/>
    <property type="project" value="TreeGrafter"/>
</dbReference>
<feature type="repeat" description="ARM" evidence="12">
    <location>
        <begin position="720"/>
        <end position="763"/>
    </location>
</feature>
<evidence type="ECO:0000256" key="3">
    <source>
        <dbReference type="ARBA" id="ARBA00022490"/>
    </source>
</evidence>
<dbReference type="Pfam" id="PF00225">
    <property type="entry name" value="Kinesin"/>
    <property type="match status" value="1"/>
</dbReference>
<keyword evidence="19" id="KW-1185">Reference proteome</keyword>
<dbReference type="Proteomes" id="UP000516437">
    <property type="component" value="Chromosome 4"/>
</dbReference>
<reference evidence="18 19" key="1">
    <citation type="journal article" date="2019" name="Plant Biotechnol. J.">
        <title>The red bayberry genome and genetic basis of sex determination.</title>
        <authorList>
            <person name="Jia H.M."/>
            <person name="Jia H.J."/>
            <person name="Cai Q.L."/>
            <person name="Wang Y."/>
            <person name="Zhao H.B."/>
            <person name="Yang W.F."/>
            <person name="Wang G.Y."/>
            <person name="Li Y.H."/>
            <person name="Zhan D.L."/>
            <person name="Shen Y.T."/>
            <person name="Niu Q.F."/>
            <person name="Chang L."/>
            <person name="Qiu J."/>
            <person name="Zhao L."/>
            <person name="Xie H.B."/>
            <person name="Fu W.Y."/>
            <person name="Jin J."/>
            <person name="Li X.W."/>
            <person name="Jiao Y."/>
            <person name="Zhou C.C."/>
            <person name="Tu T."/>
            <person name="Chai C.Y."/>
            <person name="Gao J.L."/>
            <person name="Fan L.J."/>
            <person name="van de Weg E."/>
            <person name="Wang J.Y."/>
            <person name="Gao Z.S."/>
        </authorList>
    </citation>
    <scope>NUCLEOTIDE SEQUENCE [LARGE SCALE GENOMIC DNA]</scope>
    <source>
        <tissue evidence="18">Leaves</tissue>
    </source>
</reference>
<proteinExistence type="inferred from homology"/>
<dbReference type="PROSITE" id="PS50067">
    <property type="entry name" value="KINESIN_MOTOR_2"/>
    <property type="match status" value="1"/>
</dbReference>
<protein>
    <recommendedName>
        <fullName evidence="14">Kinesin-like protein</fullName>
    </recommendedName>
</protein>
<dbReference type="GO" id="GO:0090307">
    <property type="term" value="P:mitotic spindle assembly"/>
    <property type="evidence" value="ECO:0007669"/>
    <property type="project" value="TreeGrafter"/>
</dbReference>
<feature type="region of interest" description="Disordered" evidence="16">
    <location>
        <begin position="1"/>
        <end position="59"/>
    </location>
</feature>
<evidence type="ECO:0000313" key="19">
    <source>
        <dbReference type="Proteomes" id="UP000516437"/>
    </source>
</evidence>
<evidence type="ECO:0000259" key="17">
    <source>
        <dbReference type="PROSITE" id="PS50067"/>
    </source>
</evidence>
<dbReference type="GO" id="GO:0008574">
    <property type="term" value="F:plus-end-directed microtubule motor activity"/>
    <property type="evidence" value="ECO:0007669"/>
    <property type="project" value="TreeGrafter"/>
</dbReference>
<comment type="subunit">
    <text evidence="11">Interacts (via C-terminus) with NEK5.</text>
</comment>
<evidence type="ECO:0000256" key="8">
    <source>
        <dbReference type="ARBA" id="ARBA00023054"/>
    </source>
</evidence>
<organism evidence="18 19">
    <name type="scientific">Morella rubra</name>
    <name type="common">Chinese bayberry</name>
    <dbReference type="NCBI Taxonomy" id="262757"/>
    <lineage>
        <taxon>Eukaryota</taxon>
        <taxon>Viridiplantae</taxon>
        <taxon>Streptophyta</taxon>
        <taxon>Embryophyta</taxon>
        <taxon>Tracheophyta</taxon>
        <taxon>Spermatophyta</taxon>
        <taxon>Magnoliopsida</taxon>
        <taxon>eudicotyledons</taxon>
        <taxon>Gunneridae</taxon>
        <taxon>Pentapetalae</taxon>
        <taxon>rosids</taxon>
        <taxon>fabids</taxon>
        <taxon>Fagales</taxon>
        <taxon>Myricaceae</taxon>
        <taxon>Morella</taxon>
    </lineage>
</organism>
<evidence type="ECO:0000256" key="10">
    <source>
        <dbReference type="ARBA" id="ARBA00023212"/>
    </source>
</evidence>
<feature type="binding site" evidence="13">
    <location>
        <begin position="153"/>
        <end position="160"/>
    </location>
    <ligand>
        <name>ATP</name>
        <dbReference type="ChEBI" id="CHEBI:30616"/>
    </ligand>
</feature>
<dbReference type="InterPro" id="IPR047149">
    <property type="entry name" value="KIF11-like"/>
</dbReference>
<evidence type="ECO:0000256" key="5">
    <source>
        <dbReference type="ARBA" id="ARBA00022737"/>
    </source>
</evidence>
<evidence type="ECO:0000256" key="6">
    <source>
        <dbReference type="ARBA" id="ARBA00022741"/>
    </source>
</evidence>
<keyword evidence="6 13" id="KW-0547">Nucleotide-binding</keyword>
<keyword evidence="8 15" id="KW-0175">Coiled coil</keyword>
<feature type="repeat" description="ARM" evidence="12">
    <location>
        <begin position="679"/>
        <end position="721"/>
    </location>
</feature>
<dbReference type="InterPro" id="IPR000225">
    <property type="entry name" value="Armadillo"/>
</dbReference>
<feature type="compositionally biased region" description="Polar residues" evidence="16">
    <location>
        <begin position="43"/>
        <end position="54"/>
    </location>
</feature>
<evidence type="ECO:0000256" key="9">
    <source>
        <dbReference type="ARBA" id="ARBA00023175"/>
    </source>
</evidence>
<dbReference type="InterPro" id="IPR019821">
    <property type="entry name" value="Kinesin_motor_CS"/>
</dbReference>
<dbReference type="PROSITE" id="PS00411">
    <property type="entry name" value="KINESIN_MOTOR_1"/>
    <property type="match status" value="1"/>
</dbReference>
<keyword evidence="7 13" id="KW-0067">ATP-binding</keyword>
<dbReference type="PANTHER" id="PTHR47970">
    <property type="entry name" value="KINESIN-LIKE PROTEIN KIF11"/>
    <property type="match status" value="1"/>
</dbReference>
<evidence type="ECO:0000256" key="7">
    <source>
        <dbReference type="ARBA" id="ARBA00022840"/>
    </source>
</evidence>
<dbReference type="GO" id="GO:0007018">
    <property type="term" value="P:microtubule-based movement"/>
    <property type="evidence" value="ECO:0007669"/>
    <property type="project" value="InterPro"/>
</dbReference>
<dbReference type="PROSITE" id="PS50176">
    <property type="entry name" value="ARM_REPEAT"/>
    <property type="match status" value="2"/>
</dbReference>
<evidence type="ECO:0000256" key="2">
    <source>
        <dbReference type="ARBA" id="ARBA00010103"/>
    </source>
</evidence>
<dbReference type="SMART" id="SM00129">
    <property type="entry name" value="KISc"/>
    <property type="match status" value="1"/>
</dbReference>
<dbReference type="GO" id="GO:0072686">
    <property type="term" value="C:mitotic spindle"/>
    <property type="evidence" value="ECO:0007669"/>
    <property type="project" value="TreeGrafter"/>
</dbReference>
<comment type="subcellular location">
    <subcellularLocation>
        <location evidence="1">Cytoplasm</location>
        <location evidence="1">Cytoskeleton</location>
    </subcellularLocation>
</comment>
<comment type="similarity">
    <text evidence="2">Belongs to the TRAFAC class myosin-kinesin ATPase superfamily. Kinesin family. Ungrouped subfamily.</text>
</comment>
<accession>A0A6A1W2T7</accession>
<dbReference type="SMART" id="SM00185">
    <property type="entry name" value="ARM"/>
    <property type="match status" value="4"/>
</dbReference>
<sequence length="937" mass="103195">MATSGGANYRNGTHRSSLKVDRPLSVNSNPKSSLKSKTLSSSGPRRNSTGSLGASTGAAKDDAGVLGRVRVAVRLRPRNAEESVADADFADCVELQPELKRLKLRKNNWDSDTYEFDEVLTEFASQKRVYEVVAKPVVESVLDGYNGTIMAYGQTGTGKTYTLGRLGEEDTAARGIMVRAMEDILADVSLDSDSVSVSYLQLYMETIQDLLDPANDNIAIMEDPKTGDVSLPGANLVEIRDQRSFVELLQLGEAHRFAANTKLNTESSRSHAILMVHVKRTVKGKNSAFSSENGNSSHMKTLKPPIVRKGKLVVVDLAGSERIDKSGSEGHTLEEAKSINLSLSALGKCINALAENSAHVPVRDSKLTRLLKDSFGGTARTSLVITIGPSPRHRGETASTIMFGQRAMKVENMLKLKEEFDYKSLSRRLDIQLDKLIAEHERQQKVFEDEIERITIEARNQISEVERNYADALEKTEIHAPVSTFHLPMGQQHAVKERSKYQKDYMESIKKLEEELMKNQQKHGLEKVTVGFKDDICALTSKTESSRISAVEEVAELKKLLKKESVLRKAAEEEVNSLKSQLVQWKRSEASGTSDILKLREMLEDEARQKEKLEGEIAILHSQLLQMSFEADETRKRLDRGSSGKVPGDLDSLISQVRSQQQESENGEKASIANLFEQVGLQKILSLLEAVDADVRIHAVKVVANLAAEEKNQEKIVEAGGLTSLLMLLRSPENETIHRVAAGAIANLAMNETNQELIMAQGGVGLLSMTAAKAEDPQTLRMVAGAIANLCGNDKLQVKLRGEGGIQALLGMVRCKHPDVLAQVARGIANFAKCESRASTQGTKTGRSLLIEDGALSWIVQNANNDASPIRRHIELALCHLAQHEANAKEMISGGALWELVRITRDCSREDIRTLAHRTLTSSPAFQAEMRRLRIEY</sequence>
<dbReference type="SUPFAM" id="SSF48371">
    <property type="entry name" value="ARM repeat"/>
    <property type="match status" value="1"/>
</dbReference>
<evidence type="ECO:0000256" key="14">
    <source>
        <dbReference type="RuleBase" id="RU000394"/>
    </source>
</evidence>
<evidence type="ECO:0000256" key="12">
    <source>
        <dbReference type="PROSITE-ProRule" id="PRU00259"/>
    </source>
</evidence>
<name>A0A6A1W2T7_9ROSI</name>
<dbReference type="CDD" id="cd00106">
    <property type="entry name" value="KISc"/>
    <property type="match status" value="1"/>
</dbReference>
<evidence type="ECO:0000256" key="13">
    <source>
        <dbReference type="PROSITE-ProRule" id="PRU00283"/>
    </source>
</evidence>
<dbReference type="InterPro" id="IPR001752">
    <property type="entry name" value="Kinesin_motor_dom"/>
</dbReference>
<keyword evidence="4 14" id="KW-0493">Microtubule</keyword>
<keyword evidence="3" id="KW-0963">Cytoplasm</keyword>
<dbReference type="InterPro" id="IPR036961">
    <property type="entry name" value="Kinesin_motor_dom_sf"/>
</dbReference>
<evidence type="ECO:0000256" key="1">
    <source>
        <dbReference type="ARBA" id="ARBA00004245"/>
    </source>
</evidence>
<dbReference type="GO" id="GO:0008017">
    <property type="term" value="F:microtubule binding"/>
    <property type="evidence" value="ECO:0007669"/>
    <property type="project" value="InterPro"/>
</dbReference>
<dbReference type="FunFam" id="1.25.10.10:FF:000357">
    <property type="entry name" value="Kinesin-like protein"/>
    <property type="match status" value="1"/>
</dbReference>
<dbReference type="GO" id="GO:0005876">
    <property type="term" value="C:spindle microtubule"/>
    <property type="evidence" value="ECO:0007669"/>
    <property type="project" value="TreeGrafter"/>
</dbReference>
<dbReference type="Pfam" id="PF00514">
    <property type="entry name" value="Arm"/>
    <property type="match status" value="1"/>
</dbReference>
<dbReference type="Gene3D" id="1.25.10.10">
    <property type="entry name" value="Leucine-rich Repeat Variant"/>
    <property type="match status" value="1"/>
</dbReference>
<dbReference type="EMBL" id="RXIC02000022">
    <property type="protein sequence ID" value="KAB1217120.1"/>
    <property type="molecule type" value="Genomic_DNA"/>
</dbReference>
<dbReference type="Gene3D" id="3.40.850.10">
    <property type="entry name" value="Kinesin motor domain"/>
    <property type="match status" value="1"/>
</dbReference>
<keyword evidence="9 13" id="KW-0505">Motor protein</keyword>
<comment type="caution">
    <text evidence="18">The sequence shown here is derived from an EMBL/GenBank/DDBJ whole genome shotgun (WGS) entry which is preliminary data.</text>
</comment>
<dbReference type="PRINTS" id="PR00380">
    <property type="entry name" value="KINESINHEAVY"/>
</dbReference>
<dbReference type="SUPFAM" id="SSF52540">
    <property type="entry name" value="P-loop containing nucleoside triphosphate hydrolases"/>
    <property type="match status" value="1"/>
</dbReference>
<evidence type="ECO:0000256" key="4">
    <source>
        <dbReference type="ARBA" id="ARBA00022701"/>
    </source>
</evidence>
<evidence type="ECO:0000313" key="18">
    <source>
        <dbReference type="EMBL" id="KAB1217120.1"/>
    </source>
</evidence>
<dbReference type="InterPro" id="IPR027417">
    <property type="entry name" value="P-loop_NTPase"/>
</dbReference>
<dbReference type="FunFam" id="3.40.850.10:FF:000036">
    <property type="entry name" value="Kinesin-like protein"/>
    <property type="match status" value="1"/>
</dbReference>
<dbReference type="GO" id="GO:0005524">
    <property type="term" value="F:ATP binding"/>
    <property type="evidence" value="ECO:0007669"/>
    <property type="project" value="UniProtKB-UniRule"/>
</dbReference>
<evidence type="ECO:0000256" key="16">
    <source>
        <dbReference type="SAM" id="MobiDB-lite"/>
    </source>
</evidence>
<feature type="compositionally biased region" description="Polar residues" evidence="16">
    <location>
        <begin position="1"/>
        <end position="11"/>
    </location>
</feature>
<dbReference type="InterPro" id="IPR016024">
    <property type="entry name" value="ARM-type_fold"/>
</dbReference>
<dbReference type="PANTHER" id="PTHR47970:SF30">
    <property type="entry name" value="KINESIN-LIKE PROTEIN"/>
    <property type="match status" value="1"/>
</dbReference>
<evidence type="ECO:0000256" key="15">
    <source>
        <dbReference type="SAM" id="Coils"/>
    </source>
</evidence>
<evidence type="ECO:0000256" key="11">
    <source>
        <dbReference type="ARBA" id="ARBA00063975"/>
    </source>
</evidence>
<keyword evidence="10" id="KW-0206">Cytoskeleton</keyword>
<feature type="coiled-coil region" evidence="15">
    <location>
        <begin position="554"/>
        <end position="623"/>
    </location>
</feature>